<keyword evidence="2" id="KW-1185">Reference proteome</keyword>
<geneLocation type="plasmid" evidence="1 2">
    <name>pRgalR602c</name>
</geneLocation>
<keyword evidence="1" id="KW-0614">Plasmid</keyword>
<evidence type="ECO:0000313" key="2">
    <source>
        <dbReference type="Proteomes" id="UP000031368"/>
    </source>
</evidence>
<accession>A0A0B4XH72</accession>
<proteinExistence type="predicted"/>
<name>A0A0B4XH72_9HYPH</name>
<dbReference type="Proteomes" id="UP000031368">
    <property type="component" value="Plasmid pRgalR602c"/>
</dbReference>
<protein>
    <submittedName>
        <fullName evidence="1">Uncharacterized protein</fullName>
    </submittedName>
</protein>
<evidence type="ECO:0000313" key="1">
    <source>
        <dbReference type="EMBL" id="AJD45802.1"/>
    </source>
</evidence>
<sequence>MHAFLPQRRSATWAIQKISVLWSVSEGPSARFPVARPHCRSSQRQAVSCDWTLGRQLL</sequence>
<dbReference type="HOGENOM" id="CLU_2976186_0_0_5"/>
<gene>
    <name evidence="1" type="ORF">RGR602_PC01778</name>
</gene>
<reference evidence="1 2" key="1">
    <citation type="submission" date="2013-11" db="EMBL/GenBank/DDBJ databases">
        <title>Complete genome sequence of Rhizobium gallicum bv. gallicum R602.</title>
        <authorList>
            <person name="Bustos P."/>
            <person name="Santamaria R.I."/>
            <person name="Lozano L."/>
            <person name="Acosta J.L."/>
            <person name="Ormeno-Orrillo E."/>
            <person name="Rogel M.A."/>
            <person name="Romero D."/>
            <person name="Cevallos M.A."/>
            <person name="Martinez-Romero E."/>
            <person name="Gonzalez V."/>
        </authorList>
    </citation>
    <scope>NUCLEOTIDE SEQUENCE [LARGE SCALE GENOMIC DNA]</scope>
    <source>
        <strain evidence="1 2">R602</strain>
        <plasmid evidence="1 2">pRgalR602c</plasmid>
    </source>
</reference>
<dbReference type="AlphaFoldDB" id="A0A0B4XH72"/>
<dbReference type="KEGG" id="rga:RGR602_PC01778"/>
<organism evidence="1 2">
    <name type="scientific">Rhizobium gallicum bv. gallicum R602sp</name>
    <dbReference type="NCBI Taxonomy" id="1041138"/>
    <lineage>
        <taxon>Bacteria</taxon>
        <taxon>Pseudomonadati</taxon>
        <taxon>Pseudomonadota</taxon>
        <taxon>Alphaproteobacteria</taxon>
        <taxon>Hyphomicrobiales</taxon>
        <taxon>Rhizobiaceae</taxon>
        <taxon>Rhizobium/Agrobacterium group</taxon>
        <taxon>Rhizobium</taxon>
    </lineage>
</organism>
<dbReference type="EMBL" id="CP006880">
    <property type="protein sequence ID" value="AJD45802.1"/>
    <property type="molecule type" value="Genomic_DNA"/>
</dbReference>